<organism evidence="1 2">
    <name type="scientific">Nicotiana tabacum</name>
    <name type="common">Common tobacco</name>
    <dbReference type="NCBI Taxonomy" id="4097"/>
    <lineage>
        <taxon>Eukaryota</taxon>
        <taxon>Viridiplantae</taxon>
        <taxon>Streptophyta</taxon>
        <taxon>Embryophyta</taxon>
        <taxon>Tracheophyta</taxon>
        <taxon>Spermatophyta</taxon>
        <taxon>Magnoliopsida</taxon>
        <taxon>eudicotyledons</taxon>
        <taxon>Gunneridae</taxon>
        <taxon>Pentapetalae</taxon>
        <taxon>asterids</taxon>
        <taxon>lamiids</taxon>
        <taxon>Solanales</taxon>
        <taxon>Solanaceae</taxon>
        <taxon>Nicotianoideae</taxon>
        <taxon>Nicotianeae</taxon>
        <taxon>Nicotiana</taxon>
    </lineage>
</organism>
<sequence length="378" mass="42697">MTIKVVVGGSTLNVISAYASQTGLDEEVKRCLWEALDEMVRGIPPTEKLFIGGDFNGHIGSSVGGYGEVHGGFGFGDKNGGGTSLLDFARAFELVIVNSMFPKREEHLVTFRSMVVKTQFDYILLRRCDRGLFEDFKVIPSENLATQHRLLVMDVGILMKRKKRFVRDQSRIRWGALSKDNAQKLEGQLTNMGAWKSGGDASAMWTATTDCIREATREVLGVSKGYSGTHRGYWWWNDVVQGKVEAKKVAYIKLAESTNEDQRRVNRERYKEARKEGKLAVTEAKTAIFGRLYEELGGKGGDKKLFRLAKATEKKARGLDQVRCIKDEDVRVLMEDAQIRQRWQSYFHNLLNEEGDGNIVLGFIYNKAIKARLKQQHS</sequence>
<dbReference type="RefSeq" id="XP_075079820.1">
    <property type="nucleotide sequence ID" value="XM_075223719.1"/>
</dbReference>
<evidence type="ECO:0000313" key="1">
    <source>
        <dbReference type="Proteomes" id="UP000790787"/>
    </source>
</evidence>
<evidence type="ECO:0000313" key="2">
    <source>
        <dbReference type="RefSeq" id="XP_075079820.1"/>
    </source>
</evidence>
<accession>A0AC58S4A9</accession>
<keyword evidence="1" id="KW-1185">Reference proteome</keyword>
<protein>
    <submittedName>
        <fullName evidence="2">Uncharacterized protein LOC142165087</fullName>
    </submittedName>
</protein>
<name>A0AC58S4A9_TOBAC</name>
<reference evidence="1" key="1">
    <citation type="journal article" date="2014" name="Nat. Commun.">
        <title>The tobacco genome sequence and its comparison with those of tomato and potato.</title>
        <authorList>
            <person name="Sierro N."/>
            <person name="Battey J.N."/>
            <person name="Ouadi S."/>
            <person name="Bakaher N."/>
            <person name="Bovet L."/>
            <person name="Willig A."/>
            <person name="Goepfert S."/>
            <person name="Peitsch M.C."/>
            <person name="Ivanov N.V."/>
        </authorList>
    </citation>
    <scope>NUCLEOTIDE SEQUENCE [LARGE SCALE GENOMIC DNA]</scope>
</reference>
<proteinExistence type="predicted"/>
<gene>
    <name evidence="2" type="primary">LOC142165087</name>
</gene>
<dbReference type="Proteomes" id="UP000790787">
    <property type="component" value="Chromosome 10"/>
</dbReference>
<reference evidence="2" key="2">
    <citation type="submission" date="2025-08" db="UniProtKB">
        <authorList>
            <consortium name="RefSeq"/>
        </authorList>
    </citation>
    <scope>IDENTIFICATION</scope>
    <source>
        <tissue evidence="2">Leaf</tissue>
    </source>
</reference>